<dbReference type="AlphaFoldDB" id="A0A9P8LZJ2"/>
<dbReference type="GeneID" id="94294567"/>
<comment type="caution">
    <text evidence="2">The sequence shown here is derived from an EMBL/GenBank/DDBJ whole genome shotgun (WGS) entry which is preliminary data.</text>
</comment>
<name>A0A9P8LZJ2_9EUKA</name>
<feature type="transmembrane region" description="Helical" evidence="1">
    <location>
        <begin position="103"/>
        <end position="123"/>
    </location>
</feature>
<keyword evidence="1" id="KW-1133">Transmembrane helix</keyword>
<dbReference type="Proteomes" id="UP000018208">
    <property type="component" value="Unassembled WGS sequence"/>
</dbReference>
<accession>A0A9P8LZJ2</accession>
<evidence type="ECO:0000313" key="3">
    <source>
        <dbReference type="Proteomes" id="UP000018208"/>
    </source>
</evidence>
<feature type="transmembrane region" description="Helical" evidence="1">
    <location>
        <begin position="7"/>
        <end position="29"/>
    </location>
</feature>
<keyword evidence="1 2" id="KW-0812">Transmembrane</keyword>
<organism evidence="2 3">
    <name type="scientific">Spironucleus salmonicida</name>
    <dbReference type="NCBI Taxonomy" id="348837"/>
    <lineage>
        <taxon>Eukaryota</taxon>
        <taxon>Metamonada</taxon>
        <taxon>Diplomonadida</taxon>
        <taxon>Hexamitidae</taxon>
        <taxon>Hexamitinae</taxon>
        <taxon>Spironucleus</taxon>
    </lineage>
</organism>
<evidence type="ECO:0000256" key="1">
    <source>
        <dbReference type="SAM" id="Phobius"/>
    </source>
</evidence>
<dbReference type="EMBL" id="AUWU02000001">
    <property type="protein sequence ID" value="KAH0577193.1"/>
    <property type="molecule type" value="Genomic_DNA"/>
</dbReference>
<dbReference type="KEGG" id="ssao:94294567"/>
<sequence>MVSAPDVFNIITAIVCIFLACIIFFLSIIKYIAKVIVDLFFLISVILIAVVPFWNNGMFGILNNPIGRPLYLFIMCGSLMADLDKFDGICNNGGDTCAYQVSMAIGFFYAVLLLIVNIIFMALKQEDVAKS</sequence>
<keyword evidence="3" id="KW-1185">Reference proteome</keyword>
<protein>
    <submittedName>
        <fullName evidence="2">Transmembrane domain-containing protein</fullName>
    </submittedName>
</protein>
<gene>
    <name evidence="2" type="ORF">SS50377_20544</name>
</gene>
<evidence type="ECO:0000313" key="2">
    <source>
        <dbReference type="EMBL" id="KAH0577193.1"/>
    </source>
</evidence>
<dbReference type="RefSeq" id="XP_067767966.1">
    <property type="nucleotide sequence ID" value="XM_067904484.1"/>
</dbReference>
<feature type="transmembrane region" description="Helical" evidence="1">
    <location>
        <begin position="35"/>
        <end position="54"/>
    </location>
</feature>
<keyword evidence="1" id="KW-0472">Membrane</keyword>
<reference evidence="2 3" key="1">
    <citation type="journal article" date="2014" name="PLoS Genet.">
        <title>The Genome of Spironucleus salmonicida Highlights a Fish Pathogen Adapted to Fluctuating Environments.</title>
        <authorList>
            <person name="Xu F."/>
            <person name="Jerlstrom-Hultqvist J."/>
            <person name="Einarsson E."/>
            <person name="Astvaldsson A."/>
            <person name="Svard S.G."/>
            <person name="Andersson J.O."/>
        </authorList>
    </citation>
    <scope>NUCLEOTIDE SEQUENCE [LARGE SCALE GENOMIC DNA]</scope>
    <source>
        <strain evidence="2 3">ATCC 50377</strain>
    </source>
</reference>
<proteinExistence type="predicted"/>